<dbReference type="InterPro" id="IPR003423">
    <property type="entry name" value="OMP_efflux"/>
</dbReference>
<keyword evidence="6" id="KW-0472">Membrane</keyword>
<comment type="subcellular location">
    <subcellularLocation>
        <location evidence="1">Cell outer membrane</location>
    </subcellularLocation>
</comment>
<dbReference type="PANTHER" id="PTHR30026">
    <property type="entry name" value="OUTER MEMBRANE PROTEIN TOLC"/>
    <property type="match status" value="1"/>
</dbReference>
<keyword evidence="11" id="KW-1185">Reference proteome</keyword>
<accession>A0A502GFB5</accession>
<organism evidence="10 11">
    <name type="scientific">Muricoccus nepalensis</name>
    <dbReference type="NCBI Taxonomy" id="1854500"/>
    <lineage>
        <taxon>Bacteria</taxon>
        <taxon>Pseudomonadati</taxon>
        <taxon>Pseudomonadota</taxon>
        <taxon>Alphaproteobacteria</taxon>
        <taxon>Acetobacterales</taxon>
        <taxon>Roseomonadaceae</taxon>
        <taxon>Muricoccus</taxon>
    </lineage>
</organism>
<evidence type="ECO:0000256" key="2">
    <source>
        <dbReference type="ARBA" id="ARBA00007613"/>
    </source>
</evidence>
<feature type="coiled-coil region" evidence="8">
    <location>
        <begin position="343"/>
        <end position="402"/>
    </location>
</feature>
<dbReference type="InterPro" id="IPR010130">
    <property type="entry name" value="T1SS_OMP_TolC"/>
</dbReference>
<keyword evidence="8" id="KW-0175">Coiled coil</keyword>
<evidence type="ECO:0000256" key="5">
    <source>
        <dbReference type="ARBA" id="ARBA00022692"/>
    </source>
</evidence>
<evidence type="ECO:0000256" key="3">
    <source>
        <dbReference type="ARBA" id="ARBA00022448"/>
    </source>
</evidence>
<dbReference type="AlphaFoldDB" id="A0A502GFB5"/>
<sequence length="487" mass="51832">MTRRHPGRSPSRHAALPSRAAAARVGLAALLAAGLLSAPAGAQTLQEALAQTYANNPTLATARAQLRVVDENVPQALAGWRPSVSITGSAGYALTNARTRANVAGGQRIGVTTDQDRAIGSVAATVTQPLYRGGRTEASTRRAENQVLAQRARLLATEQQVLADTVTAYVNVIRFQEEVRLNLNNAQVLQRQLDATNERFRVGEITRTDVAQAESRLAGARAARADSEGQLQNSRATFLRTIGVAPTRLTAPQPLTPAARSNQDAAQVAALNNPAVVAALFDEAAGRDFIDVQLSTLLPQASLQAQAFRNDNQTALGTRAIGESVTATLTVPLYQGGAEYSAVRQARQDATRLRQVVDDQRRAAASQASTAWETLGSARATVDSVRAQIRAAEIALDGVQREAVVGSRTTLDVLNAEQELLNARVSLVRALANVVTASHSLAQAVGRLTARDLALPVALYDQEAYYRAVRDRWAGLGDYAAPQPVRQ</sequence>
<dbReference type="NCBIfam" id="TIGR01844">
    <property type="entry name" value="type_I_sec_TolC"/>
    <property type="match status" value="1"/>
</dbReference>
<feature type="signal peptide" evidence="9">
    <location>
        <begin position="1"/>
        <end position="42"/>
    </location>
</feature>
<dbReference type="GO" id="GO:0015288">
    <property type="term" value="F:porin activity"/>
    <property type="evidence" value="ECO:0007669"/>
    <property type="project" value="TreeGrafter"/>
</dbReference>
<evidence type="ECO:0000256" key="7">
    <source>
        <dbReference type="ARBA" id="ARBA00023237"/>
    </source>
</evidence>
<keyword evidence="3" id="KW-0813">Transport</keyword>
<comment type="caution">
    <text evidence="10">The sequence shown here is derived from an EMBL/GenBank/DDBJ whole genome shotgun (WGS) entry which is preliminary data.</text>
</comment>
<keyword evidence="9" id="KW-0732">Signal</keyword>
<dbReference type="GO" id="GO:0009279">
    <property type="term" value="C:cell outer membrane"/>
    <property type="evidence" value="ECO:0007669"/>
    <property type="project" value="UniProtKB-SubCell"/>
</dbReference>
<gene>
    <name evidence="10" type="ORF">EAH89_00060</name>
</gene>
<evidence type="ECO:0000256" key="6">
    <source>
        <dbReference type="ARBA" id="ARBA00023136"/>
    </source>
</evidence>
<dbReference type="RefSeq" id="WP_140880673.1">
    <property type="nucleotide sequence ID" value="NZ_RCZP01000001.1"/>
</dbReference>
<dbReference type="OrthoDB" id="9789368at2"/>
<evidence type="ECO:0000313" key="10">
    <source>
        <dbReference type="EMBL" id="TPG61007.1"/>
    </source>
</evidence>
<evidence type="ECO:0000256" key="4">
    <source>
        <dbReference type="ARBA" id="ARBA00022452"/>
    </source>
</evidence>
<keyword evidence="4" id="KW-1134">Transmembrane beta strand</keyword>
<evidence type="ECO:0000256" key="9">
    <source>
        <dbReference type="SAM" id="SignalP"/>
    </source>
</evidence>
<dbReference type="SUPFAM" id="SSF56954">
    <property type="entry name" value="Outer membrane efflux proteins (OEP)"/>
    <property type="match status" value="1"/>
</dbReference>
<dbReference type="InterPro" id="IPR051906">
    <property type="entry name" value="TolC-like"/>
</dbReference>
<dbReference type="Pfam" id="PF02321">
    <property type="entry name" value="OEP"/>
    <property type="match status" value="2"/>
</dbReference>
<feature type="chain" id="PRO_5021429352" evidence="9">
    <location>
        <begin position="43"/>
        <end position="487"/>
    </location>
</feature>
<evidence type="ECO:0000256" key="8">
    <source>
        <dbReference type="SAM" id="Coils"/>
    </source>
</evidence>
<dbReference type="Gene3D" id="1.20.1600.10">
    <property type="entry name" value="Outer membrane efflux proteins (OEP)"/>
    <property type="match status" value="1"/>
</dbReference>
<name>A0A502GFB5_9PROT</name>
<evidence type="ECO:0000313" key="11">
    <source>
        <dbReference type="Proteomes" id="UP000317078"/>
    </source>
</evidence>
<keyword evidence="5" id="KW-0812">Transmembrane</keyword>
<proteinExistence type="inferred from homology"/>
<reference evidence="10 11" key="1">
    <citation type="journal article" date="2019" name="Environ. Microbiol.">
        <title>Species interactions and distinct microbial communities in high Arctic permafrost affected cryosols are associated with the CH4 and CO2 gas fluxes.</title>
        <authorList>
            <person name="Altshuler I."/>
            <person name="Hamel J."/>
            <person name="Turney S."/>
            <person name="Magnuson E."/>
            <person name="Levesque R."/>
            <person name="Greer C."/>
            <person name="Whyte L.G."/>
        </authorList>
    </citation>
    <scope>NUCLEOTIDE SEQUENCE [LARGE SCALE GENOMIC DNA]</scope>
    <source>
        <strain evidence="10 11">S9.3B</strain>
    </source>
</reference>
<dbReference type="Proteomes" id="UP000317078">
    <property type="component" value="Unassembled WGS sequence"/>
</dbReference>
<dbReference type="PANTHER" id="PTHR30026:SF22">
    <property type="entry name" value="OUTER MEMBRANE EFFLUX PROTEIN"/>
    <property type="match status" value="1"/>
</dbReference>
<evidence type="ECO:0000256" key="1">
    <source>
        <dbReference type="ARBA" id="ARBA00004442"/>
    </source>
</evidence>
<dbReference type="GO" id="GO:0015562">
    <property type="term" value="F:efflux transmembrane transporter activity"/>
    <property type="evidence" value="ECO:0007669"/>
    <property type="project" value="InterPro"/>
</dbReference>
<protein>
    <submittedName>
        <fullName evidence="10">Secretion protein</fullName>
    </submittedName>
</protein>
<comment type="similarity">
    <text evidence="2">Belongs to the outer membrane factor (OMF) (TC 1.B.17) family.</text>
</comment>
<dbReference type="GO" id="GO:1990281">
    <property type="term" value="C:efflux pump complex"/>
    <property type="evidence" value="ECO:0007669"/>
    <property type="project" value="TreeGrafter"/>
</dbReference>
<dbReference type="EMBL" id="RCZP01000001">
    <property type="protein sequence ID" value="TPG61007.1"/>
    <property type="molecule type" value="Genomic_DNA"/>
</dbReference>
<keyword evidence="7" id="KW-0998">Cell outer membrane</keyword>